<dbReference type="InterPro" id="IPR011059">
    <property type="entry name" value="Metal-dep_hydrolase_composite"/>
</dbReference>
<feature type="domain" description="Amidohydrolase 3" evidence="2">
    <location>
        <begin position="47"/>
        <end position="197"/>
    </location>
</feature>
<gene>
    <name evidence="3" type="ORF">SAMN05216255_3670</name>
</gene>
<dbReference type="AlphaFoldDB" id="A0A239HZN9"/>
<dbReference type="PANTHER" id="PTHR11647:SF1">
    <property type="entry name" value="COLLAPSIN RESPONSE MEDIATOR PROTEIN"/>
    <property type="match status" value="1"/>
</dbReference>
<organism evidence="3 4">
    <name type="scientific">Pseudomonas segetis</name>
    <dbReference type="NCBI Taxonomy" id="298908"/>
    <lineage>
        <taxon>Bacteria</taxon>
        <taxon>Pseudomonadati</taxon>
        <taxon>Pseudomonadota</taxon>
        <taxon>Gammaproteobacteria</taxon>
        <taxon>Pseudomonadales</taxon>
        <taxon>Pseudomonadaceae</taxon>
        <taxon>Pseudomonas</taxon>
    </lineage>
</organism>
<dbReference type="InterPro" id="IPR013108">
    <property type="entry name" value="Amidohydro_3"/>
</dbReference>
<dbReference type="InterPro" id="IPR050378">
    <property type="entry name" value="Metallo-dep_Hydrolases_sf"/>
</dbReference>
<evidence type="ECO:0000256" key="1">
    <source>
        <dbReference type="SAM" id="Coils"/>
    </source>
</evidence>
<dbReference type="SUPFAM" id="SSF51338">
    <property type="entry name" value="Composite domain of metallo-dependent hydrolases"/>
    <property type="match status" value="1"/>
</dbReference>
<evidence type="ECO:0000313" key="3">
    <source>
        <dbReference type="EMBL" id="SNS86755.1"/>
    </source>
</evidence>
<evidence type="ECO:0000313" key="4">
    <source>
        <dbReference type="Proteomes" id="UP000242915"/>
    </source>
</evidence>
<dbReference type="SUPFAM" id="SSF51556">
    <property type="entry name" value="Metallo-dependent hydrolases"/>
    <property type="match status" value="1"/>
</dbReference>
<keyword evidence="1" id="KW-0175">Coiled coil</keyword>
<evidence type="ECO:0000259" key="2">
    <source>
        <dbReference type="Pfam" id="PF07969"/>
    </source>
</evidence>
<dbReference type="GO" id="GO:0005829">
    <property type="term" value="C:cytosol"/>
    <property type="evidence" value="ECO:0007669"/>
    <property type="project" value="TreeGrafter"/>
</dbReference>
<name>A0A239HZN9_9PSED</name>
<dbReference type="InterPro" id="IPR032466">
    <property type="entry name" value="Metal_Hydrolase"/>
</dbReference>
<dbReference type="PANTHER" id="PTHR11647">
    <property type="entry name" value="HYDRANTOINASE/DIHYDROPYRIMIDINASE FAMILY MEMBER"/>
    <property type="match status" value="1"/>
</dbReference>
<sequence>MNYDIIIKNGLYFDGSNQPGQVRHLGIRDNRIDAVSLSALDETGCTQVIDATGKWVTPGFIEIHSHYDAEVIAAPALKESVRHGVTTVTVGSCSISMVLADAEDCSDLFTRVEAVPREYVLPILQQNKTWRDAAGYRHFYNQHPLGPNLCSFLGHSELRVEVMGLERATSKVKPTEAELQRMEQLLEEALDAGCLGLSVMTTRLDKMDGDRAWSSPLPSTFANWHEFSRLFAILRRRNALMQGAPDAVTKINVFAFLWQAHGWFRRPLKSTMLTALDLKSQPMLHRFTRFSGWVANKLLRGNFRWQTLPAPFTLSLEGLNVNAFEEFGAGEILRNLKEPDEIYAKVNDPAFRTLFKKHVKAIFTIGLWHRDFSDCWVTGCPDASMIGKNFEQLGRERGVDAVDAYFDIATQYRDQLKWQTCYGNHRPEVMHKLLASDWTQPGFADSGAHLRSIAQYNFALRLLKYARDAELAGNAFMDTGRAVHRVSGELADFIGIDAGYIRVGDRADVVVINPEGLTDALDTICEAPMEVLGLQRVVKRNDEAVEYTLINGRIAYQRGREFADELGKQQGFGQFLEGRDVLARQPTAQQAGLKPATTC</sequence>
<keyword evidence="4" id="KW-1185">Reference proteome</keyword>
<dbReference type="RefSeq" id="WP_089360785.1">
    <property type="nucleotide sequence ID" value="NZ_FZOG01000005.1"/>
</dbReference>
<reference evidence="4" key="1">
    <citation type="submission" date="2017-06" db="EMBL/GenBank/DDBJ databases">
        <authorList>
            <person name="Varghese N."/>
            <person name="Submissions S."/>
        </authorList>
    </citation>
    <scope>NUCLEOTIDE SEQUENCE [LARGE SCALE GENOMIC DNA]</scope>
    <source>
        <strain evidence="4">CIP 108523</strain>
    </source>
</reference>
<accession>A0A239HZN9</accession>
<protein>
    <submittedName>
        <fullName evidence="3">N-acyl-D-aspartate/D-glutamate deacylase</fullName>
    </submittedName>
</protein>
<dbReference type="Gene3D" id="3.20.20.140">
    <property type="entry name" value="Metal-dependent hydrolases"/>
    <property type="match status" value="1"/>
</dbReference>
<dbReference type="EMBL" id="FZOG01000005">
    <property type="protein sequence ID" value="SNS86755.1"/>
    <property type="molecule type" value="Genomic_DNA"/>
</dbReference>
<dbReference type="Proteomes" id="UP000242915">
    <property type="component" value="Unassembled WGS sequence"/>
</dbReference>
<proteinExistence type="predicted"/>
<dbReference type="GO" id="GO:0016812">
    <property type="term" value="F:hydrolase activity, acting on carbon-nitrogen (but not peptide) bonds, in cyclic amides"/>
    <property type="evidence" value="ECO:0007669"/>
    <property type="project" value="TreeGrafter"/>
</dbReference>
<dbReference type="Pfam" id="PF07969">
    <property type="entry name" value="Amidohydro_3"/>
    <property type="match status" value="1"/>
</dbReference>
<feature type="coiled-coil region" evidence="1">
    <location>
        <begin position="165"/>
        <end position="192"/>
    </location>
</feature>